<dbReference type="Pfam" id="PF00542">
    <property type="entry name" value="Ribosomal_L12"/>
    <property type="match status" value="1"/>
</dbReference>
<gene>
    <name evidence="4" type="ORF">Pyxpy01_00136</name>
</gene>
<dbReference type="InterPro" id="IPR000352">
    <property type="entry name" value="Pep_chain_release_fac_I"/>
</dbReference>
<dbReference type="InterPro" id="IPR014719">
    <property type="entry name" value="Ribosomal_bL12_C/ClpS-like"/>
</dbReference>
<evidence type="ECO:0000256" key="1">
    <source>
        <dbReference type="ARBA" id="ARBA00010835"/>
    </source>
</evidence>
<dbReference type="PANTHER" id="PTHR43116:SF3">
    <property type="entry name" value="CLASS I PEPTIDE CHAIN RELEASE FACTOR"/>
    <property type="match status" value="1"/>
</dbReference>
<proteinExistence type="inferred from homology"/>
<comment type="similarity">
    <text evidence="1">Belongs to the prokaryotic/mitochondrial release factor family.</text>
</comment>
<dbReference type="PANTHER" id="PTHR43116">
    <property type="entry name" value="PEPTIDE CHAIN RELEASE FACTOR 2"/>
    <property type="match status" value="1"/>
</dbReference>
<evidence type="ECO:0000259" key="3">
    <source>
        <dbReference type="Pfam" id="PF00542"/>
    </source>
</evidence>
<dbReference type="Pfam" id="PF00472">
    <property type="entry name" value="RF-1"/>
    <property type="match status" value="1"/>
</dbReference>
<dbReference type="EMBL" id="PP179310">
    <property type="protein sequence ID" value="XAI69434.1"/>
    <property type="molecule type" value="Genomic_DNA"/>
</dbReference>
<evidence type="ECO:0000259" key="2">
    <source>
        <dbReference type="Pfam" id="PF00472"/>
    </source>
</evidence>
<accession>A0AAU6VZS2</accession>
<dbReference type="Gene3D" id="3.30.160.20">
    <property type="match status" value="1"/>
</dbReference>
<dbReference type="InterPro" id="IPR013823">
    <property type="entry name" value="Ribosomal_bL12_C"/>
</dbReference>
<evidence type="ECO:0000313" key="4">
    <source>
        <dbReference type="EMBL" id="XAI69434.1"/>
    </source>
</evidence>
<organism evidence="4">
    <name type="scientific">Pseudomonas phage Pyxpy01</name>
    <dbReference type="NCBI Taxonomy" id="3138546"/>
    <lineage>
        <taxon>Viruses</taxon>
    </lineage>
</organism>
<name>A0AAU6VZS2_9VIRU</name>
<feature type="domain" description="Large ribosomal subunit protein bL12 C-terminal" evidence="3">
    <location>
        <begin position="112"/>
        <end position="138"/>
    </location>
</feature>
<dbReference type="GO" id="GO:0003735">
    <property type="term" value="F:structural constituent of ribosome"/>
    <property type="evidence" value="ECO:0007669"/>
    <property type="project" value="InterPro"/>
</dbReference>
<reference evidence="4" key="1">
    <citation type="journal article" date="2024" name="J. Gen. Virol.">
        <title>Novel phages of Pseudomonas syringae unveil numerous potential auxiliary metabolic genes.</title>
        <authorList>
            <person name="Feltin C."/>
            <person name="Garneau J.R."/>
            <person name="Morris C.E."/>
            <person name="Berard A."/>
            <person name="Torres-Barcelo C."/>
        </authorList>
    </citation>
    <scope>NUCLEOTIDE SEQUENCE</scope>
</reference>
<protein>
    <submittedName>
        <fullName evidence="4">Peptide chain release factor 1</fullName>
    </submittedName>
</protein>
<sequence length="162" mass="17609">MNPSDLRVTSYLPQSGHGAGGMTVGMTTSGIIVHHIPTGLGVSCDSERSQHANKEKALSILETLILKQAQPTPEADEFARLMVLATEYCPEVIPTPVLVNTPVSANNRTMLNKVNMIKEVREKVGCGLKEAKEAVDEVYGYSIDFDDVILKATLWAAGRVHY</sequence>
<feature type="domain" description="Prokaryotic-type class I peptide chain release factors" evidence="2">
    <location>
        <begin position="2"/>
        <end position="70"/>
    </location>
</feature>
<dbReference type="SUPFAM" id="SSF75620">
    <property type="entry name" value="Release factor"/>
    <property type="match status" value="1"/>
</dbReference>
<dbReference type="Gene3D" id="3.30.1390.10">
    <property type="match status" value="1"/>
</dbReference>
<dbReference type="SUPFAM" id="SSF54736">
    <property type="entry name" value="ClpS-like"/>
    <property type="match status" value="1"/>
</dbReference>
<dbReference type="InterPro" id="IPR045853">
    <property type="entry name" value="Pep_chain_release_fac_I_sf"/>
</dbReference>